<keyword evidence="1" id="KW-1133">Transmembrane helix</keyword>
<keyword evidence="1" id="KW-0812">Transmembrane</keyword>
<evidence type="ECO:0000256" key="1">
    <source>
        <dbReference type="SAM" id="Phobius"/>
    </source>
</evidence>
<evidence type="ECO:0000313" key="2">
    <source>
        <dbReference type="EMBL" id="CAE0456193.1"/>
    </source>
</evidence>
<dbReference type="EMBL" id="HBIO01001441">
    <property type="protein sequence ID" value="CAE0456193.1"/>
    <property type="molecule type" value="Transcribed_RNA"/>
</dbReference>
<feature type="transmembrane region" description="Helical" evidence="1">
    <location>
        <begin position="223"/>
        <end position="247"/>
    </location>
</feature>
<name>A0A7S3PUL8_9STRA</name>
<gene>
    <name evidence="2" type="ORF">CDEB00056_LOCUS1034</name>
</gene>
<feature type="transmembrane region" description="Helical" evidence="1">
    <location>
        <begin position="275"/>
        <end position="293"/>
    </location>
</feature>
<accession>A0A7S3PUL8</accession>
<organism evidence="2">
    <name type="scientific">Chaetoceros debilis</name>
    <dbReference type="NCBI Taxonomy" id="122233"/>
    <lineage>
        <taxon>Eukaryota</taxon>
        <taxon>Sar</taxon>
        <taxon>Stramenopiles</taxon>
        <taxon>Ochrophyta</taxon>
        <taxon>Bacillariophyta</taxon>
        <taxon>Coscinodiscophyceae</taxon>
        <taxon>Chaetocerotophycidae</taxon>
        <taxon>Chaetocerotales</taxon>
        <taxon>Chaetocerotaceae</taxon>
        <taxon>Chaetoceros</taxon>
    </lineage>
</organism>
<proteinExistence type="predicted"/>
<reference evidence="2" key="1">
    <citation type="submission" date="2021-01" db="EMBL/GenBank/DDBJ databases">
        <authorList>
            <person name="Corre E."/>
            <person name="Pelletier E."/>
            <person name="Niang G."/>
            <person name="Scheremetjew M."/>
            <person name="Finn R."/>
            <person name="Kale V."/>
            <person name="Holt S."/>
            <person name="Cochrane G."/>
            <person name="Meng A."/>
            <person name="Brown T."/>
            <person name="Cohen L."/>
        </authorList>
    </citation>
    <scope>NUCLEOTIDE SEQUENCE</scope>
    <source>
        <strain evidence="2">MM31A-1</strain>
    </source>
</reference>
<protein>
    <submittedName>
        <fullName evidence="2">Uncharacterized protein</fullName>
    </submittedName>
</protein>
<sequence>MLSKSNQDKLTAIQTKLGPYGKQVMTLIETVLPVLIQYSQKIWVFYKSLPEDQLKLIVGFIICFFGGVYPVLFASIEAAKIGGGEDLIKAGRDLCDEAMVIIEANKKDDTADEDKDGKKDVDGLDEKGLILRKVNLVLTKSNPEKIDKALGCIYKVWLSVMAVLASKFAETVALAASIGKFLQKPVKKYVVAPVQDLVPDQYGKWVPTISGWITKSIAISVAYFLRSVIFAFTSSLTGSMIMTTAIIRIMNKKGVTLGGIVKPSSRLDETYVDEVLYFTLAAIGFLFQFKVGFDIKFPFNILLMPLELAETFLRWSISK</sequence>
<keyword evidence="1" id="KW-0472">Membrane</keyword>
<feature type="transmembrane region" description="Helical" evidence="1">
    <location>
        <begin position="56"/>
        <end position="76"/>
    </location>
</feature>
<dbReference type="AlphaFoldDB" id="A0A7S3PUL8"/>